<dbReference type="PANTHER" id="PTHR33802:SF1">
    <property type="entry name" value="XK-RELATED PROTEIN"/>
    <property type="match status" value="1"/>
</dbReference>
<evidence type="ECO:0000256" key="1">
    <source>
        <dbReference type="SAM" id="Phobius"/>
    </source>
</evidence>
<dbReference type="PANTHER" id="PTHR33802">
    <property type="entry name" value="SI:CH211-161H7.5-RELATED"/>
    <property type="match status" value="1"/>
</dbReference>
<sequence length="312" mass="33870">MLYPVLAVVNCVVMVASFAINGLSGSGPDGTIFKNKTGDLSDYFYTAITPAGWTFSIWGVIYTWQALWVIYSIINIFRKTPHGEPAYSSPEFIPPALFVLAATTSCLGVAWLITFDRLEVEVAFVMLTLYSLGMYASLTVSYRALDTASPELAQQGRTSEIWLTRGLVHNGLAMQATWVSVATLLNLAMVLTYSGSKVASVDTAATVSLSVLTLEIAVFAVTDLCLLDRWTRYTLTPYVVLVVALSGSISKNYSAGARNSIFSVVLLAASCLLALVKVILTIYRHSRCPRYMTSGDEFEEVKGLKKSSGTLA</sequence>
<comment type="caution">
    <text evidence="2">The sequence shown here is derived from an EMBL/GenBank/DDBJ whole genome shotgun (WGS) entry which is preliminary data.</text>
</comment>
<evidence type="ECO:0000313" key="2">
    <source>
        <dbReference type="EMBL" id="KAK3727371.1"/>
    </source>
</evidence>
<feature type="transmembrane region" description="Helical" evidence="1">
    <location>
        <begin position="92"/>
        <end position="113"/>
    </location>
</feature>
<dbReference type="EMBL" id="JAWDGP010007244">
    <property type="protein sequence ID" value="KAK3727371.1"/>
    <property type="molecule type" value="Genomic_DNA"/>
</dbReference>
<accession>A0AAE0Y0U1</accession>
<feature type="transmembrane region" description="Helical" evidence="1">
    <location>
        <begin position="166"/>
        <end position="191"/>
    </location>
</feature>
<gene>
    <name evidence="2" type="ORF">RRG08_018355</name>
</gene>
<organism evidence="2 3">
    <name type="scientific">Elysia crispata</name>
    <name type="common">lettuce slug</name>
    <dbReference type="NCBI Taxonomy" id="231223"/>
    <lineage>
        <taxon>Eukaryota</taxon>
        <taxon>Metazoa</taxon>
        <taxon>Spiralia</taxon>
        <taxon>Lophotrochozoa</taxon>
        <taxon>Mollusca</taxon>
        <taxon>Gastropoda</taxon>
        <taxon>Heterobranchia</taxon>
        <taxon>Euthyneura</taxon>
        <taxon>Panpulmonata</taxon>
        <taxon>Sacoglossa</taxon>
        <taxon>Placobranchoidea</taxon>
        <taxon>Plakobranchidae</taxon>
        <taxon>Elysia</taxon>
    </lineage>
</organism>
<keyword evidence="1" id="KW-0472">Membrane</keyword>
<dbReference type="AlphaFoldDB" id="A0AAE0Y0U1"/>
<keyword evidence="3" id="KW-1185">Reference proteome</keyword>
<feature type="transmembrane region" description="Helical" evidence="1">
    <location>
        <begin position="5"/>
        <end position="23"/>
    </location>
</feature>
<keyword evidence="1" id="KW-0812">Transmembrane</keyword>
<feature type="transmembrane region" description="Helical" evidence="1">
    <location>
        <begin position="203"/>
        <end position="226"/>
    </location>
</feature>
<keyword evidence="1" id="KW-1133">Transmembrane helix</keyword>
<name>A0AAE0Y0U1_9GAST</name>
<reference evidence="2" key="1">
    <citation type="journal article" date="2023" name="G3 (Bethesda)">
        <title>A reference genome for the long-term kleptoplast-retaining sea slug Elysia crispata morphotype clarki.</title>
        <authorList>
            <person name="Eastman K.E."/>
            <person name="Pendleton A.L."/>
            <person name="Shaikh M.A."/>
            <person name="Suttiyut T."/>
            <person name="Ogas R."/>
            <person name="Tomko P."/>
            <person name="Gavelis G."/>
            <person name="Widhalm J.R."/>
            <person name="Wisecaver J.H."/>
        </authorList>
    </citation>
    <scope>NUCLEOTIDE SEQUENCE</scope>
    <source>
        <strain evidence="2">ECLA1</strain>
    </source>
</reference>
<dbReference type="Proteomes" id="UP001283361">
    <property type="component" value="Unassembled WGS sequence"/>
</dbReference>
<protein>
    <submittedName>
        <fullName evidence="2">Uncharacterized protein</fullName>
    </submittedName>
</protein>
<feature type="transmembrane region" description="Helical" evidence="1">
    <location>
        <begin position="125"/>
        <end position="145"/>
    </location>
</feature>
<proteinExistence type="predicted"/>
<feature type="transmembrane region" description="Helical" evidence="1">
    <location>
        <begin position="43"/>
        <end position="71"/>
    </location>
</feature>
<feature type="transmembrane region" description="Helical" evidence="1">
    <location>
        <begin position="261"/>
        <end position="283"/>
    </location>
</feature>
<evidence type="ECO:0000313" key="3">
    <source>
        <dbReference type="Proteomes" id="UP001283361"/>
    </source>
</evidence>